<name>A0A1S1PNK2_9ACTN</name>
<gene>
    <name evidence="1" type="ORF">BBK14_06180</name>
</gene>
<dbReference type="Proteomes" id="UP000179769">
    <property type="component" value="Unassembled WGS sequence"/>
</dbReference>
<dbReference type="InterPro" id="IPR051038">
    <property type="entry name" value="RMT2/GAMT_Mtase"/>
</dbReference>
<dbReference type="AlphaFoldDB" id="A0A1S1PNK2"/>
<organism evidence="1 2">
    <name type="scientific">Parafrankia soli</name>
    <dbReference type="NCBI Taxonomy" id="2599596"/>
    <lineage>
        <taxon>Bacteria</taxon>
        <taxon>Bacillati</taxon>
        <taxon>Actinomycetota</taxon>
        <taxon>Actinomycetes</taxon>
        <taxon>Frankiales</taxon>
        <taxon>Frankiaceae</taxon>
        <taxon>Parafrankia</taxon>
    </lineage>
</organism>
<accession>A0A1S1PNK2</accession>
<dbReference type="InterPro" id="IPR029063">
    <property type="entry name" value="SAM-dependent_MTases_sf"/>
</dbReference>
<dbReference type="CDD" id="cd02440">
    <property type="entry name" value="AdoMet_MTases"/>
    <property type="match status" value="1"/>
</dbReference>
<evidence type="ECO:0000313" key="1">
    <source>
        <dbReference type="EMBL" id="OHV24428.1"/>
    </source>
</evidence>
<dbReference type="SUPFAM" id="SSF53335">
    <property type="entry name" value="S-adenosyl-L-methionine-dependent methyltransferases"/>
    <property type="match status" value="1"/>
</dbReference>
<dbReference type="EMBL" id="MAXA01000235">
    <property type="protein sequence ID" value="OHV24428.1"/>
    <property type="molecule type" value="Genomic_DNA"/>
</dbReference>
<dbReference type="GO" id="GO:0005737">
    <property type="term" value="C:cytoplasm"/>
    <property type="evidence" value="ECO:0007669"/>
    <property type="project" value="TreeGrafter"/>
</dbReference>
<evidence type="ECO:0000313" key="2">
    <source>
        <dbReference type="Proteomes" id="UP000179769"/>
    </source>
</evidence>
<keyword evidence="2" id="KW-1185">Reference proteome</keyword>
<dbReference type="GO" id="GO:0006601">
    <property type="term" value="P:creatine biosynthetic process"/>
    <property type="evidence" value="ECO:0007669"/>
    <property type="project" value="TreeGrafter"/>
</dbReference>
<sequence length="272" mass="29745">MLRRAAKFEVTLTPTSETLLAPVADEPRRWLLGRALDDFVADVGALDEVAPRMVPGVTRPKIDTAVDEATPTVADGTLLVSGQEVMQTWERPLMLALARAATRPGGSVCEVGFGLGISAGFIQELRPATHTIIEANADVATTARAWAGADGRQGVEIVPGRWQDALPGLGRFDGILFDTYPLDEREVDDYVVRDATFAEHFFPHAAAHLTDDGSFTYYSNEIDSLSRRHQRALLKHFETFSVRVVDGLRPPADCSYWWAPSMAVIVASGPRR</sequence>
<protein>
    <submittedName>
        <fullName evidence="1">Methyltransferase</fullName>
    </submittedName>
</protein>
<keyword evidence="1" id="KW-0489">Methyltransferase</keyword>
<keyword evidence="1" id="KW-0808">Transferase</keyword>
<comment type="caution">
    <text evidence="1">The sequence shown here is derived from an EMBL/GenBank/DDBJ whole genome shotgun (WGS) entry which is preliminary data.</text>
</comment>
<dbReference type="PANTHER" id="PTHR32379">
    <property type="entry name" value="GUANIDINOACETATE N-METHYLTRANSFERASE"/>
    <property type="match status" value="1"/>
</dbReference>
<dbReference type="OrthoDB" id="9804312at2"/>
<dbReference type="Gene3D" id="3.40.50.150">
    <property type="entry name" value="Vaccinia Virus protein VP39"/>
    <property type="match status" value="1"/>
</dbReference>
<dbReference type="GO" id="GO:0030731">
    <property type="term" value="F:guanidinoacetate N-methyltransferase activity"/>
    <property type="evidence" value="ECO:0007669"/>
    <property type="project" value="TreeGrafter"/>
</dbReference>
<reference evidence="2" key="1">
    <citation type="submission" date="2016-07" db="EMBL/GenBank/DDBJ databases">
        <title>Frankia sp. NRRL B-16219 Genome sequencing.</title>
        <authorList>
            <person name="Ghodhbane-Gtari F."/>
            <person name="Swanson E."/>
            <person name="Gueddou A."/>
            <person name="Louati M."/>
            <person name="Nouioui I."/>
            <person name="Hezbri K."/>
            <person name="Abebe-Akele F."/>
            <person name="Simpson S."/>
            <person name="Morris K."/>
            <person name="Thomas K."/>
            <person name="Gtari M."/>
            <person name="Tisa L.S."/>
        </authorList>
    </citation>
    <scope>NUCLEOTIDE SEQUENCE [LARGE SCALE GENOMIC DNA]</scope>
    <source>
        <strain evidence="2">NRRL B-16219</strain>
    </source>
</reference>
<dbReference type="RefSeq" id="WP_071065607.1">
    <property type="nucleotide sequence ID" value="NZ_JBFLUH010000001.1"/>
</dbReference>
<proteinExistence type="predicted"/>
<dbReference type="GO" id="GO:0032259">
    <property type="term" value="P:methylation"/>
    <property type="evidence" value="ECO:0007669"/>
    <property type="project" value="UniProtKB-KW"/>
</dbReference>
<dbReference type="PANTHER" id="PTHR32379:SF1">
    <property type="entry name" value="GUANIDINOACETATE N-METHYLTRANSFERASE"/>
    <property type="match status" value="1"/>
</dbReference>